<dbReference type="EMBL" id="JAVLVU010000001">
    <property type="protein sequence ID" value="MDT3402724.1"/>
    <property type="molecule type" value="Genomic_DNA"/>
</dbReference>
<accession>A0ABU3GSG9</accession>
<reference evidence="2" key="1">
    <citation type="submission" date="2023-07" db="EMBL/GenBank/DDBJ databases">
        <title>Functional and genomic diversity of the sorghum phyllosphere microbiome.</title>
        <authorList>
            <person name="Shade A."/>
        </authorList>
    </citation>
    <scope>NUCLEOTIDE SEQUENCE [LARGE SCALE GENOMIC DNA]</scope>
    <source>
        <strain evidence="2">SORGH_AS_0422</strain>
    </source>
</reference>
<evidence type="ECO:0000313" key="1">
    <source>
        <dbReference type="EMBL" id="MDT3402724.1"/>
    </source>
</evidence>
<proteinExistence type="predicted"/>
<evidence type="ECO:0000313" key="2">
    <source>
        <dbReference type="Proteomes" id="UP001258315"/>
    </source>
</evidence>
<sequence length="126" mass="14357">MAEKLEFNCTQDLLQNLINGNTPIADFLNNLFADPEKRSQMCSALQAYHRNDGGSPEVHAFEVANPSFDVASLTGRFRCRFQIDYFFTCSDLRNVGADTIDWDFKIENNTLYLTGETVLERDGDEF</sequence>
<gene>
    <name evidence="1" type="ORF">QE417_001796</name>
</gene>
<name>A0ABU3GSG9_9SPHI</name>
<protein>
    <recommendedName>
        <fullName evidence="3">Nuclear transport factor 2 family protein</fullName>
    </recommendedName>
</protein>
<keyword evidence="2" id="KW-1185">Reference proteome</keyword>
<evidence type="ECO:0008006" key="3">
    <source>
        <dbReference type="Google" id="ProtNLM"/>
    </source>
</evidence>
<organism evidence="1 2">
    <name type="scientific">Mucilaginibacter terrae</name>
    <dbReference type="NCBI Taxonomy" id="1955052"/>
    <lineage>
        <taxon>Bacteria</taxon>
        <taxon>Pseudomonadati</taxon>
        <taxon>Bacteroidota</taxon>
        <taxon>Sphingobacteriia</taxon>
        <taxon>Sphingobacteriales</taxon>
        <taxon>Sphingobacteriaceae</taxon>
        <taxon>Mucilaginibacter</taxon>
    </lineage>
</organism>
<dbReference type="RefSeq" id="WP_311949407.1">
    <property type="nucleotide sequence ID" value="NZ_JAVLVU010000001.1"/>
</dbReference>
<comment type="caution">
    <text evidence="1">The sequence shown here is derived from an EMBL/GenBank/DDBJ whole genome shotgun (WGS) entry which is preliminary data.</text>
</comment>
<dbReference type="Proteomes" id="UP001258315">
    <property type="component" value="Unassembled WGS sequence"/>
</dbReference>